<reference evidence="2" key="2">
    <citation type="submission" date="2017-02" db="EMBL/GenBank/DDBJ databases">
        <title>Sunflower complete genome.</title>
        <authorList>
            <person name="Langlade N."/>
            <person name="Munos S."/>
        </authorList>
    </citation>
    <scope>NUCLEOTIDE SEQUENCE [LARGE SCALE GENOMIC DNA]</scope>
    <source>
        <tissue evidence="2">Leaves</tissue>
    </source>
</reference>
<dbReference type="Proteomes" id="UP000215914">
    <property type="component" value="Chromosome 9"/>
</dbReference>
<protein>
    <submittedName>
        <fullName evidence="2">Uncharacterized protein</fullName>
    </submittedName>
</protein>
<dbReference type="Gramene" id="mRNA:HanXRQr2_Chr09g0406601">
    <property type="protein sequence ID" value="CDS:HanXRQr2_Chr09g0406601.1"/>
    <property type="gene ID" value="HanXRQr2_Chr09g0406601"/>
</dbReference>
<reference evidence="1" key="3">
    <citation type="submission" date="2020-06" db="EMBL/GenBank/DDBJ databases">
        <title>Helianthus annuus Genome sequencing and assembly Release 2.</title>
        <authorList>
            <person name="Gouzy J."/>
            <person name="Langlade N."/>
            <person name="Munos S."/>
        </authorList>
    </citation>
    <scope>NUCLEOTIDE SEQUENCE</scope>
    <source>
        <tissue evidence="1">Leaves</tissue>
    </source>
</reference>
<keyword evidence="3" id="KW-1185">Reference proteome</keyword>
<evidence type="ECO:0000313" key="2">
    <source>
        <dbReference type="EMBL" id="OTG16239.1"/>
    </source>
</evidence>
<dbReference type="InParanoid" id="A0A251TZL8"/>
<organism evidence="2 3">
    <name type="scientific">Helianthus annuus</name>
    <name type="common">Common sunflower</name>
    <dbReference type="NCBI Taxonomy" id="4232"/>
    <lineage>
        <taxon>Eukaryota</taxon>
        <taxon>Viridiplantae</taxon>
        <taxon>Streptophyta</taxon>
        <taxon>Embryophyta</taxon>
        <taxon>Tracheophyta</taxon>
        <taxon>Spermatophyta</taxon>
        <taxon>Magnoliopsida</taxon>
        <taxon>eudicotyledons</taxon>
        <taxon>Gunneridae</taxon>
        <taxon>Pentapetalae</taxon>
        <taxon>asterids</taxon>
        <taxon>campanulids</taxon>
        <taxon>Asterales</taxon>
        <taxon>Asteraceae</taxon>
        <taxon>Asteroideae</taxon>
        <taxon>Heliantheae alliance</taxon>
        <taxon>Heliantheae</taxon>
        <taxon>Helianthus</taxon>
    </lineage>
</organism>
<gene>
    <name evidence="2" type="ORF">HannXRQ_Chr09g0269251</name>
    <name evidence="1" type="ORF">HanXRQr2_Chr09g0406601</name>
</gene>
<dbReference type="EMBL" id="CM007898">
    <property type="protein sequence ID" value="OTG16239.1"/>
    <property type="molecule type" value="Genomic_DNA"/>
</dbReference>
<accession>A0A251TZL8</accession>
<evidence type="ECO:0000313" key="1">
    <source>
        <dbReference type="EMBL" id="KAF5792492.1"/>
    </source>
</evidence>
<sequence>MEVLWQIEGGEALRQIQGCPPGVCEDFILEGRGKNAAKTDVSLFTHVLCRDKP</sequence>
<dbReference type="AlphaFoldDB" id="A0A251TZL8"/>
<proteinExistence type="predicted"/>
<evidence type="ECO:0000313" key="3">
    <source>
        <dbReference type="Proteomes" id="UP000215914"/>
    </source>
</evidence>
<name>A0A251TZL8_HELAN</name>
<dbReference type="EMBL" id="MNCJ02000324">
    <property type="protein sequence ID" value="KAF5792492.1"/>
    <property type="molecule type" value="Genomic_DNA"/>
</dbReference>
<reference evidence="1 3" key="1">
    <citation type="journal article" date="2017" name="Nature">
        <title>The sunflower genome provides insights into oil metabolism, flowering and Asterid evolution.</title>
        <authorList>
            <person name="Badouin H."/>
            <person name="Gouzy J."/>
            <person name="Grassa C.J."/>
            <person name="Murat F."/>
            <person name="Staton S.E."/>
            <person name="Cottret L."/>
            <person name="Lelandais-Briere C."/>
            <person name="Owens G.L."/>
            <person name="Carrere S."/>
            <person name="Mayjonade B."/>
            <person name="Legrand L."/>
            <person name="Gill N."/>
            <person name="Kane N.C."/>
            <person name="Bowers J.E."/>
            <person name="Hubner S."/>
            <person name="Bellec A."/>
            <person name="Berard A."/>
            <person name="Berges H."/>
            <person name="Blanchet N."/>
            <person name="Boniface M.C."/>
            <person name="Brunel D."/>
            <person name="Catrice O."/>
            <person name="Chaidir N."/>
            <person name="Claudel C."/>
            <person name="Donnadieu C."/>
            <person name="Faraut T."/>
            <person name="Fievet G."/>
            <person name="Helmstetter N."/>
            <person name="King M."/>
            <person name="Knapp S.J."/>
            <person name="Lai Z."/>
            <person name="Le Paslier M.C."/>
            <person name="Lippi Y."/>
            <person name="Lorenzon L."/>
            <person name="Mandel J.R."/>
            <person name="Marage G."/>
            <person name="Marchand G."/>
            <person name="Marquand E."/>
            <person name="Bret-Mestries E."/>
            <person name="Morien E."/>
            <person name="Nambeesan S."/>
            <person name="Nguyen T."/>
            <person name="Pegot-Espagnet P."/>
            <person name="Pouilly N."/>
            <person name="Raftis F."/>
            <person name="Sallet E."/>
            <person name="Schiex T."/>
            <person name="Thomas J."/>
            <person name="Vandecasteele C."/>
            <person name="Vares D."/>
            <person name="Vear F."/>
            <person name="Vautrin S."/>
            <person name="Crespi M."/>
            <person name="Mangin B."/>
            <person name="Burke J.M."/>
            <person name="Salse J."/>
            <person name="Munos S."/>
            <person name="Vincourt P."/>
            <person name="Rieseberg L.H."/>
            <person name="Langlade N.B."/>
        </authorList>
    </citation>
    <scope>NUCLEOTIDE SEQUENCE [LARGE SCALE GENOMIC DNA]</scope>
    <source>
        <strain evidence="3">cv. SF193</strain>
        <tissue evidence="1">Leaves</tissue>
    </source>
</reference>